<reference evidence="2 3" key="1">
    <citation type="submission" date="2016-03" db="EMBL/GenBank/DDBJ databases">
        <title>Choanephora cucurbitarum.</title>
        <authorList>
            <person name="Min B."/>
            <person name="Park H."/>
            <person name="Park J.-H."/>
            <person name="Shin H.-D."/>
            <person name="Choi I.-G."/>
        </authorList>
    </citation>
    <scope>NUCLEOTIDE SEQUENCE [LARGE SCALE GENOMIC DNA]</scope>
    <source>
        <strain evidence="2 3">KUS-F28377</strain>
    </source>
</reference>
<evidence type="ECO:0000256" key="1">
    <source>
        <dbReference type="SAM" id="MobiDB-lite"/>
    </source>
</evidence>
<dbReference type="Pfam" id="PF13975">
    <property type="entry name" value="gag-asp_proteas"/>
    <property type="match status" value="1"/>
</dbReference>
<feature type="region of interest" description="Disordered" evidence="1">
    <location>
        <begin position="1"/>
        <end position="20"/>
    </location>
</feature>
<organism evidence="2 3">
    <name type="scientific">Choanephora cucurbitarum</name>
    <dbReference type="NCBI Taxonomy" id="101091"/>
    <lineage>
        <taxon>Eukaryota</taxon>
        <taxon>Fungi</taxon>
        <taxon>Fungi incertae sedis</taxon>
        <taxon>Mucoromycota</taxon>
        <taxon>Mucoromycotina</taxon>
        <taxon>Mucoromycetes</taxon>
        <taxon>Mucorales</taxon>
        <taxon>Mucorineae</taxon>
        <taxon>Choanephoraceae</taxon>
        <taxon>Choanephoroideae</taxon>
        <taxon>Choanephora</taxon>
    </lineage>
</organism>
<dbReference type="STRING" id="101091.A0A1C7MYR6"/>
<evidence type="ECO:0000313" key="3">
    <source>
        <dbReference type="Proteomes" id="UP000093000"/>
    </source>
</evidence>
<protein>
    <recommendedName>
        <fullName evidence="4">Peptidase A2 domain-containing protein</fullName>
    </recommendedName>
</protein>
<comment type="caution">
    <text evidence="2">The sequence shown here is derived from an EMBL/GenBank/DDBJ whole genome shotgun (WGS) entry which is preliminary data.</text>
</comment>
<gene>
    <name evidence="2" type="ORF">A0J61_10404</name>
</gene>
<dbReference type="SUPFAM" id="SSF50630">
    <property type="entry name" value="Acid proteases"/>
    <property type="match status" value="1"/>
</dbReference>
<keyword evidence="3" id="KW-1185">Reference proteome</keyword>
<evidence type="ECO:0000313" key="2">
    <source>
        <dbReference type="EMBL" id="OBZ81549.1"/>
    </source>
</evidence>
<dbReference type="Proteomes" id="UP000093000">
    <property type="component" value="Unassembled WGS sequence"/>
</dbReference>
<name>A0A1C7MYR6_9FUNG</name>
<dbReference type="OrthoDB" id="2285352at2759"/>
<sequence length="158" mass="17476">MVTDPKKETTTTTSHPKRPKTLKQRVIDSSINLEEEDTTGTHCTLQSNEQEILALLDVGASRSITSDALVKRLGYQIDAPSNVVFTIGNGEDYGSLGMVYDVLIHLGSLIIPINLEVLPSPSYDLVIGNNWFKKSKATVTTAQRGWMGDNFLCRTRHQ</sequence>
<dbReference type="AlphaFoldDB" id="A0A1C7MYR6"/>
<dbReference type="EMBL" id="LUGH01001156">
    <property type="protein sequence ID" value="OBZ81549.1"/>
    <property type="molecule type" value="Genomic_DNA"/>
</dbReference>
<evidence type="ECO:0008006" key="4">
    <source>
        <dbReference type="Google" id="ProtNLM"/>
    </source>
</evidence>
<proteinExistence type="predicted"/>
<dbReference type="CDD" id="cd00303">
    <property type="entry name" value="retropepsin_like"/>
    <property type="match status" value="1"/>
</dbReference>
<dbReference type="InParanoid" id="A0A1C7MYR6"/>
<dbReference type="InterPro" id="IPR021109">
    <property type="entry name" value="Peptidase_aspartic_dom_sf"/>
</dbReference>
<accession>A0A1C7MYR6</accession>
<dbReference type="Gene3D" id="2.40.70.10">
    <property type="entry name" value="Acid Proteases"/>
    <property type="match status" value="1"/>
</dbReference>